<keyword evidence="3" id="KW-1185">Reference proteome</keyword>
<proteinExistence type="predicted"/>
<reference evidence="2" key="1">
    <citation type="submission" date="2017-07" db="EMBL/GenBank/DDBJ databases">
        <title>Taro Niue Genome Assembly and Annotation.</title>
        <authorList>
            <person name="Atibalentja N."/>
            <person name="Keating K."/>
            <person name="Fields C.J."/>
        </authorList>
    </citation>
    <scope>NUCLEOTIDE SEQUENCE</scope>
    <source>
        <strain evidence="2">Niue_2</strain>
        <tissue evidence="2">Leaf</tissue>
    </source>
</reference>
<evidence type="ECO:0000313" key="3">
    <source>
        <dbReference type="Proteomes" id="UP000652761"/>
    </source>
</evidence>
<organism evidence="2 3">
    <name type="scientific">Colocasia esculenta</name>
    <name type="common">Wild taro</name>
    <name type="synonym">Arum esculentum</name>
    <dbReference type="NCBI Taxonomy" id="4460"/>
    <lineage>
        <taxon>Eukaryota</taxon>
        <taxon>Viridiplantae</taxon>
        <taxon>Streptophyta</taxon>
        <taxon>Embryophyta</taxon>
        <taxon>Tracheophyta</taxon>
        <taxon>Spermatophyta</taxon>
        <taxon>Magnoliopsida</taxon>
        <taxon>Liliopsida</taxon>
        <taxon>Araceae</taxon>
        <taxon>Aroideae</taxon>
        <taxon>Colocasieae</taxon>
        <taxon>Colocasia</taxon>
    </lineage>
</organism>
<sequence length="190" mass="22123">MIHRGTMDIIQVMVLMEVANMRQECMGGLNDELEFQFQPLLVSSSYGSTSYSCARGSFSYSDYGFHSTQEPFIPREIQRGMNYLAASLFGYSEYAKYVHPFYGYQWQAYYEEKVWHAHAKIHLEDERDGSKERKRKKIPRSNSGTTEKTREYEEEEGRTGWATTLGIPAEEKTWRLLSKAFFKSSFPSPK</sequence>
<accession>A0A843X1M9</accession>
<dbReference type="AlphaFoldDB" id="A0A843X1M9"/>
<gene>
    <name evidence="2" type="ORF">Taro_044861</name>
</gene>
<evidence type="ECO:0000313" key="2">
    <source>
        <dbReference type="EMBL" id="MQM11951.1"/>
    </source>
</evidence>
<name>A0A843X1M9_COLES</name>
<comment type="caution">
    <text evidence="2">The sequence shown here is derived from an EMBL/GenBank/DDBJ whole genome shotgun (WGS) entry which is preliminary data.</text>
</comment>
<feature type="region of interest" description="Disordered" evidence="1">
    <location>
        <begin position="126"/>
        <end position="164"/>
    </location>
</feature>
<dbReference type="EMBL" id="NMUH01005153">
    <property type="protein sequence ID" value="MQM11951.1"/>
    <property type="molecule type" value="Genomic_DNA"/>
</dbReference>
<protein>
    <submittedName>
        <fullName evidence="2">Uncharacterized protein</fullName>
    </submittedName>
</protein>
<dbReference type="Proteomes" id="UP000652761">
    <property type="component" value="Unassembled WGS sequence"/>
</dbReference>
<feature type="non-terminal residue" evidence="2">
    <location>
        <position position="1"/>
    </location>
</feature>
<evidence type="ECO:0000256" key="1">
    <source>
        <dbReference type="SAM" id="MobiDB-lite"/>
    </source>
</evidence>